<evidence type="ECO:0000313" key="1">
    <source>
        <dbReference type="EMBL" id="OGM69349.1"/>
    </source>
</evidence>
<accession>A0A1F8C0K9</accession>
<comment type="caution">
    <text evidence="1">The sequence shown here is derived from an EMBL/GenBank/DDBJ whole genome shotgun (WGS) entry which is preliminary data.</text>
</comment>
<dbReference type="AlphaFoldDB" id="A0A1F8C0K9"/>
<reference evidence="1 2" key="1">
    <citation type="journal article" date="2016" name="Nat. Commun.">
        <title>Thousands of microbial genomes shed light on interconnected biogeochemical processes in an aquifer system.</title>
        <authorList>
            <person name="Anantharaman K."/>
            <person name="Brown C.T."/>
            <person name="Hug L.A."/>
            <person name="Sharon I."/>
            <person name="Castelle C.J."/>
            <person name="Probst A.J."/>
            <person name="Thomas B.C."/>
            <person name="Singh A."/>
            <person name="Wilkins M.J."/>
            <person name="Karaoz U."/>
            <person name="Brodie E.L."/>
            <person name="Williams K.H."/>
            <person name="Hubbard S.S."/>
            <person name="Banfield J.F."/>
        </authorList>
    </citation>
    <scope>NUCLEOTIDE SEQUENCE [LARGE SCALE GENOMIC DNA]</scope>
</reference>
<name>A0A1F8C0K9_9BACT</name>
<dbReference type="Proteomes" id="UP000178429">
    <property type="component" value="Unassembled WGS sequence"/>
</dbReference>
<protein>
    <recommendedName>
        <fullName evidence="3">Nucleotidyl transferase AbiEii/AbiGii toxin family protein</fullName>
    </recommendedName>
</protein>
<dbReference type="Pfam" id="PF08843">
    <property type="entry name" value="AbiEii"/>
    <property type="match status" value="1"/>
</dbReference>
<organism evidence="1 2">
    <name type="scientific">Candidatus Woesebacteria bacterium RIFCSPLOWO2_01_FULL_44_14</name>
    <dbReference type="NCBI Taxonomy" id="1802525"/>
    <lineage>
        <taxon>Bacteria</taxon>
        <taxon>Candidatus Woeseibacteriota</taxon>
    </lineage>
</organism>
<sequence>MSYFLNILNSNQRKVFDRLSFLSKDFYLAGGTALALQIGHRTSLDFDFYSDRHFDASDLYNKLEEVFHKHVSQTGKEKDTLFVRINNVDCSFFWYGHRLIEKPVIIERIPVASLEDVAAMKLIAVSRRPVKRDYVDIYFLLQKFSLKEMFALAKRKYPNINLYFSLRALTYFDDVDESDKRPVEIFDKDFSWEKAKKKIFEEVKKYQLSMLKKD</sequence>
<dbReference type="EMBL" id="MGHL01000012">
    <property type="protein sequence ID" value="OGM69349.1"/>
    <property type="molecule type" value="Genomic_DNA"/>
</dbReference>
<evidence type="ECO:0008006" key="3">
    <source>
        <dbReference type="Google" id="ProtNLM"/>
    </source>
</evidence>
<evidence type="ECO:0000313" key="2">
    <source>
        <dbReference type="Proteomes" id="UP000178429"/>
    </source>
</evidence>
<dbReference type="InterPro" id="IPR014942">
    <property type="entry name" value="AbiEii"/>
</dbReference>
<proteinExistence type="predicted"/>
<gene>
    <name evidence="1" type="ORF">A2975_02385</name>
</gene>